<comment type="caution">
    <text evidence="4">The sequence shown here is derived from an EMBL/GenBank/DDBJ whole genome shotgun (WGS) entry which is preliminary data.</text>
</comment>
<keyword evidence="2 3" id="KW-0460">Magnesium</keyword>
<comment type="catalytic activity">
    <reaction evidence="3">
        <text>(2S)-lactyl-2-diphospho-5'-guanosine + 7,8-didemethyl-8-hydroxy-5-deazariboflavin = oxidized coenzyme F420-0 + GMP + H(+)</text>
        <dbReference type="Rhea" id="RHEA:63444"/>
        <dbReference type="ChEBI" id="CHEBI:15378"/>
        <dbReference type="ChEBI" id="CHEBI:58115"/>
        <dbReference type="ChEBI" id="CHEBI:59435"/>
        <dbReference type="ChEBI" id="CHEBI:59904"/>
        <dbReference type="ChEBI" id="CHEBI:59907"/>
        <dbReference type="EC" id="2.7.8.28"/>
    </reaction>
</comment>
<dbReference type="RefSeq" id="WP_109941828.1">
    <property type="nucleotide sequence ID" value="NZ_CP176366.1"/>
</dbReference>
<dbReference type="UniPathway" id="UPA00071"/>
<dbReference type="Proteomes" id="UP000245934">
    <property type="component" value="Unassembled WGS sequence"/>
</dbReference>
<evidence type="ECO:0000256" key="2">
    <source>
        <dbReference type="ARBA" id="ARBA00022842"/>
    </source>
</evidence>
<dbReference type="CDD" id="cd07186">
    <property type="entry name" value="CofD_like"/>
    <property type="match status" value="1"/>
</dbReference>
<evidence type="ECO:0000313" key="4">
    <source>
        <dbReference type="EMBL" id="PWR71091.1"/>
    </source>
</evidence>
<dbReference type="Gene3D" id="1.10.8.240">
    <property type="entry name" value="CofD-like domain"/>
    <property type="match status" value="1"/>
</dbReference>
<evidence type="ECO:0000313" key="5">
    <source>
        <dbReference type="Proteomes" id="UP000245934"/>
    </source>
</evidence>
<dbReference type="Pfam" id="PF01933">
    <property type="entry name" value="CofD"/>
    <property type="match status" value="1"/>
</dbReference>
<dbReference type="GO" id="GO:0052645">
    <property type="term" value="P:F420-0 metabolic process"/>
    <property type="evidence" value="ECO:0007669"/>
    <property type="project" value="UniProtKB-UniRule"/>
</dbReference>
<dbReference type="GO" id="GO:0043743">
    <property type="term" value="F:LPPG:FO 2-phospho-L-lactate transferase activity"/>
    <property type="evidence" value="ECO:0007669"/>
    <property type="project" value="UniProtKB-EC"/>
</dbReference>
<dbReference type="OrthoDB" id="59563at2157"/>
<dbReference type="HAMAP" id="MF_01257">
    <property type="entry name" value="CofD"/>
    <property type="match status" value="1"/>
</dbReference>
<protein>
    <recommendedName>
        <fullName evidence="3">2-phospho-L-lactate transferase</fullName>
        <ecNumber evidence="3">2.7.8.28</ecNumber>
    </recommendedName>
    <alternativeName>
        <fullName evidence="3">EPPG:FO PEP transferase</fullName>
    </alternativeName>
</protein>
<comment type="subunit">
    <text evidence="3">Homodimer.</text>
</comment>
<comment type="pathway">
    <text evidence="3">Cofactor biosynthesis; coenzyme F420 biosynthesis.</text>
</comment>
<evidence type="ECO:0000256" key="1">
    <source>
        <dbReference type="ARBA" id="ARBA00022679"/>
    </source>
</evidence>
<dbReference type="InterPro" id="IPR038136">
    <property type="entry name" value="CofD-like_dom_sf"/>
</dbReference>
<dbReference type="EMBL" id="QGMZ01000038">
    <property type="protein sequence ID" value="PWR71091.1"/>
    <property type="molecule type" value="Genomic_DNA"/>
</dbReference>
<sequence length="300" mass="33271">MITFLSGGTGTPKLLQGARNILDDADISVIVNTGEDIWYQGGHISPDVDTVMYLFAGILNTDTWWGLKSDTFITNEILMRAYPDYYISIGDKDRAVHILRAELLEKGMTLTDITKNLCGFFEAKGNILPMSNVPWTTYIRTSDGEMHFQEYWVKHRGTCEILEIIHKPPTPPLATSEVLDAIHKADAVIIGPSNPVTSILPILSCTGVREELKKKKVIAISPFIGDSPVSGPAAGLMQRTGYSADSRGVREIYGDLIDHFIQDIRDSIIVPDALHYDTLMKSPKIAEDLMREILSLISVH</sequence>
<comment type="similarity">
    <text evidence="3">Belongs to the CofD family.</text>
</comment>
<comment type="cofactor">
    <cofactor evidence="3">
        <name>Mg(2+)</name>
        <dbReference type="ChEBI" id="CHEBI:18420"/>
    </cofactor>
</comment>
<dbReference type="InterPro" id="IPR010115">
    <property type="entry name" value="FbiA/CofD"/>
</dbReference>
<comment type="caution">
    <text evidence="3">Lacks conserved residue(s) required for the propagation of feature annotation.</text>
</comment>
<gene>
    <name evidence="3" type="primary">cofD</name>
    <name evidence="4" type="ORF">DLD82_14430</name>
</gene>
<dbReference type="NCBIfam" id="TIGR01819">
    <property type="entry name" value="F420_cofD"/>
    <property type="match status" value="1"/>
</dbReference>
<keyword evidence="5" id="KW-1185">Reference proteome</keyword>
<organism evidence="4 5">
    <name type="scientific">Methanospirillum stamsii</name>
    <dbReference type="NCBI Taxonomy" id="1277351"/>
    <lineage>
        <taxon>Archaea</taxon>
        <taxon>Methanobacteriati</taxon>
        <taxon>Methanobacteriota</taxon>
        <taxon>Stenosarchaea group</taxon>
        <taxon>Methanomicrobia</taxon>
        <taxon>Methanomicrobiales</taxon>
        <taxon>Methanospirillaceae</taxon>
        <taxon>Methanospirillum</taxon>
    </lineage>
</organism>
<dbReference type="Gene3D" id="3.40.50.10680">
    <property type="entry name" value="CofD-like domains"/>
    <property type="match status" value="1"/>
</dbReference>
<name>A0A2V2N6F3_9EURY</name>
<reference evidence="4 5" key="1">
    <citation type="submission" date="2018-05" db="EMBL/GenBank/DDBJ databases">
        <title>Draft genome of Methanospirillum stamsii Pt1.</title>
        <authorList>
            <person name="Dueholm M.S."/>
            <person name="Nielsen P.H."/>
            <person name="Bakmann L.F."/>
            <person name="Otzen D.E."/>
        </authorList>
    </citation>
    <scope>NUCLEOTIDE SEQUENCE [LARGE SCALE GENOMIC DNA]</scope>
    <source>
        <strain evidence="4 5">Pt1</strain>
    </source>
</reference>
<dbReference type="SUPFAM" id="SSF142338">
    <property type="entry name" value="CofD-like"/>
    <property type="match status" value="1"/>
</dbReference>
<accession>A0A2V2N6F3</accession>
<dbReference type="GO" id="GO:0000287">
    <property type="term" value="F:magnesium ion binding"/>
    <property type="evidence" value="ECO:0007669"/>
    <property type="project" value="InterPro"/>
</dbReference>
<evidence type="ECO:0000256" key="3">
    <source>
        <dbReference type="HAMAP-Rule" id="MF_01257"/>
    </source>
</evidence>
<comment type="function">
    <text evidence="3">Catalyzes the transfer of the 2-phospholactate moiety from (2S)-lactyl-2-diphospho-5'-guanosine to 7,8-didemethyl-8-hydroxy-5-deazariboflavin (FO) with the formation of oxidized coenzyme F420-0 and GMP.</text>
</comment>
<dbReference type="InterPro" id="IPR002882">
    <property type="entry name" value="CofD"/>
</dbReference>
<dbReference type="AlphaFoldDB" id="A0A2V2N6F3"/>
<feature type="binding site" evidence="3">
    <location>
        <position position="49"/>
    </location>
    <ligand>
        <name>7,8-didemethyl-8-hydroxy-5-deazariboflavin</name>
        <dbReference type="ChEBI" id="CHEBI:59904"/>
    </ligand>
</feature>
<dbReference type="GeneID" id="97608946"/>
<proteinExistence type="inferred from homology"/>
<keyword evidence="1 3" id="KW-0808">Transferase</keyword>
<dbReference type="EC" id="2.7.8.28" evidence="3"/>
<dbReference type="PANTHER" id="PTHR43007:SF1">
    <property type="entry name" value="2-PHOSPHO-L-LACTATE TRANSFERASE"/>
    <property type="match status" value="1"/>
</dbReference>
<dbReference type="PANTHER" id="PTHR43007">
    <property type="entry name" value="2-PHOSPHO-L-LACTATE TRANSFERASE"/>
    <property type="match status" value="1"/>
</dbReference>